<sequence length="150" mass="16554">MKFKLIPLVSAAIAALSIATPTIVLAQSMPGSPTSGDRMMAPHPGGGGHMMPPDLGLTEQQKTQLDQIRKSTRAQIEGIVTPDQKQQVKTAIDNGEDFREAMDSVLSSEQKTQIRAIMQASRKQMQAVLTPEQQQKMRQHMQQQFMNRGN</sequence>
<dbReference type="InterPro" id="IPR012899">
    <property type="entry name" value="LTXXQ"/>
</dbReference>
<dbReference type="InterPro" id="IPR052211">
    <property type="entry name" value="Cpx_auxiliary_protein"/>
</dbReference>
<dbReference type="Proteomes" id="UP001333818">
    <property type="component" value="Unassembled WGS sequence"/>
</dbReference>
<dbReference type="PANTHER" id="PTHR38102">
    <property type="entry name" value="PERIPLASMIC CHAPERONE SPY"/>
    <property type="match status" value="1"/>
</dbReference>
<dbReference type="GO" id="GO:0030288">
    <property type="term" value="C:outer membrane-bounded periplasmic space"/>
    <property type="evidence" value="ECO:0007669"/>
    <property type="project" value="TreeGrafter"/>
</dbReference>
<evidence type="ECO:0000313" key="8">
    <source>
        <dbReference type="Proteomes" id="UP001333818"/>
    </source>
</evidence>
<dbReference type="GO" id="GO:0051082">
    <property type="term" value="F:unfolded protein binding"/>
    <property type="evidence" value="ECO:0007669"/>
    <property type="project" value="TreeGrafter"/>
</dbReference>
<keyword evidence="8" id="KW-1185">Reference proteome</keyword>
<keyword evidence="3 6" id="KW-0732">Signal</keyword>
<dbReference type="PANTHER" id="PTHR38102:SF1">
    <property type="entry name" value="PERIPLASMIC CHAPERONE SPY"/>
    <property type="match status" value="1"/>
</dbReference>
<name>A0AAW9Q392_9CYAN</name>
<evidence type="ECO:0000256" key="1">
    <source>
        <dbReference type="ARBA" id="ARBA00004418"/>
    </source>
</evidence>
<feature type="chain" id="PRO_5043600505" evidence="6">
    <location>
        <begin position="27"/>
        <end position="150"/>
    </location>
</feature>
<protein>
    <submittedName>
        <fullName evidence="7">Spy/CpxP family protein refolding chaperone</fullName>
    </submittedName>
</protein>
<dbReference type="Gene3D" id="1.20.120.1490">
    <property type="match status" value="1"/>
</dbReference>
<comment type="subcellular location">
    <subcellularLocation>
        <location evidence="1">Periplasm</location>
    </subcellularLocation>
</comment>
<evidence type="ECO:0000256" key="3">
    <source>
        <dbReference type="ARBA" id="ARBA00022729"/>
    </source>
</evidence>
<feature type="signal peptide" evidence="6">
    <location>
        <begin position="1"/>
        <end position="26"/>
    </location>
</feature>
<reference evidence="7" key="1">
    <citation type="submission" date="2024-01" db="EMBL/GenBank/DDBJ databases">
        <title>Bank of Algae and Cyanobacteria of the Azores (BACA) strain genomes.</title>
        <authorList>
            <person name="Luz R."/>
            <person name="Cordeiro R."/>
            <person name="Fonseca A."/>
            <person name="Goncalves V."/>
        </authorList>
    </citation>
    <scope>NUCLEOTIDE SEQUENCE</scope>
    <source>
        <strain evidence="7">BACA0141</strain>
    </source>
</reference>
<keyword evidence="4" id="KW-0574">Periplasm</keyword>
<dbReference type="RefSeq" id="WP_330483790.1">
    <property type="nucleotide sequence ID" value="NZ_JAZBJZ010000040.1"/>
</dbReference>
<evidence type="ECO:0000313" key="7">
    <source>
        <dbReference type="EMBL" id="MEE3717361.1"/>
    </source>
</evidence>
<evidence type="ECO:0000256" key="4">
    <source>
        <dbReference type="ARBA" id="ARBA00022764"/>
    </source>
</evidence>
<dbReference type="Pfam" id="PF07813">
    <property type="entry name" value="LTXXQ"/>
    <property type="match status" value="1"/>
</dbReference>
<accession>A0AAW9Q392</accession>
<comment type="caution">
    <text evidence="7">The sequence shown here is derived from an EMBL/GenBank/DDBJ whole genome shotgun (WGS) entry which is preliminary data.</text>
</comment>
<dbReference type="AlphaFoldDB" id="A0AAW9Q392"/>
<gene>
    <name evidence="7" type="ORF">V2H45_11425</name>
</gene>
<proteinExistence type="inferred from homology"/>
<evidence type="ECO:0000256" key="2">
    <source>
        <dbReference type="ARBA" id="ARBA00008441"/>
    </source>
</evidence>
<comment type="similarity">
    <text evidence="2">Belongs to the CpxP/Spy family.</text>
</comment>
<feature type="region of interest" description="Disordered" evidence="5">
    <location>
        <begin position="30"/>
        <end position="56"/>
    </location>
</feature>
<evidence type="ECO:0000256" key="5">
    <source>
        <dbReference type="SAM" id="MobiDB-lite"/>
    </source>
</evidence>
<evidence type="ECO:0000256" key="6">
    <source>
        <dbReference type="SAM" id="SignalP"/>
    </source>
</evidence>
<organism evidence="7 8">
    <name type="scientific">Tumidithrix elongata BACA0141</name>
    <dbReference type="NCBI Taxonomy" id="2716417"/>
    <lineage>
        <taxon>Bacteria</taxon>
        <taxon>Bacillati</taxon>
        <taxon>Cyanobacteriota</taxon>
        <taxon>Cyanophyceae</taxon>
        <taxon>Pseudanabaenales</taxon>
        <taxon>Pseudanabaenaceae</taxon>
        <taxon>Tumidithrix</taxon>
        <taxon>Tumidithrix elongata</taxon>
    </lineage>
</organism>
<dbReference type="EMBL" id="JAZBJZ010000040">
    <property type="protein sequence ID" value="MEE3717361.1"/>
    <property type="molecule type" value="Genomic_DNA"/>
</dbReference>